<reference evidence="1 2" key="2">
    <citation type="submission" date="2019-08" db="EMBL/GenBank/DDBJ databases">
        <title>Jejuicoccus antrihumi gen. nov., sp. nov., a new member of the family Dermacoccaceae isolated from a cave.</title>
        <authorList>
            <person name="Schumann P."/>
            <person name="Kim I.S."/>
        </authorList>
    </citation>
    <scope>NUCLEOTIDE SEQUENCE [LARGE SCALE GENOMIC DNA]</scope>
    <source>
        <strain evidence="1 2">C5-26</strain>
    </source>
</reference>
<dbReference type="SUPFAM" id="SSF158997">
    <property type="entry name" value="Trm112p-like"/>
    <property type="match status" value="1"/>
</dbReference>
<evidence type="ECO:0000313" key="2">
    <source>
        <dbReference type="Proteomes" id="UP000320244"/>
    </source>
</evidence>
<accession>A0A563DYQ3</accession>
<dbReference type="OrthoDB" id="9812205at2"/>
<dbReference type="RefSeq" id="WP_146317926.1">
    <property type="nucleotide sequence ID" value="NZ_VCQV01000022.1"/>
</dbReference>
<organism evidence="1 2">
    <name type="scientific">Leekyejoonella antrihumi</name>
    <dbReference type="NCBI Taxonomy" id="1660198"/>
    <lineage>
        <taxon>Bacteria</taxon>
        <taxon>Bacillati</taxon>
        <taxon>Actinomycetota</taxon>
        <taxon>Actinomycetes</taxon>
        <taxon>Micrococcales</taxon>
        <taxon>Dermacoccaceae</taxon>
        <taxon>Leekyejoonella</taxon>
    </lineage>
</organism>
<reference evidence="1 2" key="1">
    <citation type="submission" date="2019-05" db="EMBL/GenBank/DDBJ databases">
        <authorList>
            <person name="Lee S.D."/>
        </authorList>
    </citation>
    <scope>NUCLEOTIDE SEQUENCE [LARGE SCALE GENOMIC DNA]</scope>
    <source>
        <strain evidence="1 2">C5-26</strain>
    </source>
</reference>
<protein>
    <recommendedName>
        <fullName evidence="3">Trm112 family protein</fullName>
    </recommendedName>
</protein>
<keyword evidence="2" id="KW-1185">Reference proteome</keyword>
<gene>
    <name evidence="1" type="ORF">FGL98_15180</name>
</gene>
<proteinExistence type="predicted"/>
<sequence>MSTSTIEPWLREILRCPVCRHELVDGTSPSGDPELQCAKDCEAPGQRRAYRIEDGIPVLLADEARIFTA</sequence>
<dbReference type="Proteomes" id="UP000320244">
    <property type="component" value="Unassembled WGS sequence"/>
</dbReference>
<name>A0A563DYQ3_9MICO</name>
<evidence type="ECO:0008006" key="3">
    <source>
        <dbReference type="Google" id="ProtNLM"/>
    </source>
</evidence>
<dbReference type="EMBL" id="VCQV01000022">
    <property type="protein sequence ID" value="TWP35093.1"/>
    <property type="molecule type" value="Genomic_DNA"/>
</dbReference>
<comment type="caution">
    <text evidence="1">The sequence shown here is derived from an EMBL/GenBank/DDBJ whole genome shotgun (WGS) entry which is preliminary data.</text>
</comment>
<dbReference type="Gene3D" id="2.20.25.10">
    <property type="match status" value="1"/>
</dbReference>
<evidence type="ECO:0000313" key="1">
    <source>
        <dbReference type="EMBL" id="TWP35093.1"/>
    </source>
</evidence>
<dbReference type="AlphaFoldDB" id="A0A563DYQ3"/>